<feature type="transmembrane region" description="Helical" evidence="1">
    <location>
        <begin position="67"/>
        <end position="87"/>
    </location>
</feature>
<protein>
    <submittedName>
        <fullName evidence="2">DUF554 domain-containing protein</fullName>
    </submittedName>
</protein>
<reference evidence="2" key="2">
    <citation type="submission" date="2021-04" db="EMBL/GenBank/DDBJ databases">
        <authorList>
            <person name="Gilroy R."/>
        </authorList>
    </citation>
    <scope>NUCLEOTIDE SEQUENCE</scope>
    <source>
        <strain evidence="2">ChiGjej4B4-12881</strain>
    </source>
</reference>
<feature type="transmembrane region" description="Helical" evidence="1">
    <location>
        <begin position="35"/>
        <end position="52"/>
    </location>
</feature>
<keyword evidence="1" id="KW-0812">Transmembrane</keyword>
<dbReference type="AlphaFoldDB" id="A0A9D2AW78"/>
<evidence type="ECO:0000313" key="3">
    <source>
        <dbReference type="Proteomes" id="UP000886780"/>
    </source>
</evidence>
<dbReference type="PANTHER" id="PTHR36111:SF2">
    <property type="entry name" value="INNER MEMBRANE PROTEIN"/>
    <property type="match status" value="1"/>
</dbReference>
<evidence type="ECO:0000256" key="1">
    <source>
        <dbReference type="SAM" id="Phobius"/>
    </source>
</evidence>
<accession>A0A9D2AW78</accession>
<sequence length="239" mass="25212">MIGIGTIANTGAVIAGGLVGMLFKRGLSQRFQDTIMQAIGLAVMFIGISGALEKMFTVQGSGLSADGTMMCAVSLAAGAVIGEWLNIERRFVKFGDWLRKKSGREKDSKFIDGFVMTTLTICVGAMAVIGPLQDGLAGDPSMLYTKAILDGIIVAIFSAAFGVGAVFSAIPLLLFQGSITLLARGIQIFLTTPMIDSMSMLGSMLIFCVGVNMIFPVKIKVANLLPSLVIVILYTAWLG</sequence>
<dbReference type="PANTHER" id="PTHR36111">
    <property type="entry name" value="INNER MEMBRANE PROTEIN-RELATED"/>
    <property type="match status" value="1"/>
</dbReference>
<proteinExistence type="predicted"/>
<feature type="transmembrane region" description="Helical" evidence="1">
    <location>
        <begin position="152"/>
        <end position="175"/>
    </location>
</feature>
<dbReference type="EMBL" id="DXEU01000097">
    <property type="protein sequence ID" value="HIX52223.1"/>
    <property type="molecule type" value="Genomic_DNA"/>
</dbReference>
<keyword evidence="1" id="KW-1133">Transmembrane helix</keyword>
<keyword evidence="1" id="KW-0472">Membrane</keyword>
<reference evidence="2" key="1">
    <citation type="journal article" date="2021" name="PeerJ">
        <title>Extensive microbial diversity within the chicken gut microbiome revealed by metagenomics and culture.</title>
        <authorList>
            <person name="Gilroy R."/>
            <person name="Ravi A."/>
            <person name="Getino M."/>
            <person name="Pursley I."/>
            <person name="Horton D.L."/>
            <person name="Alikhan N.F."/>
            <person name="Baker D."/>
            <person name="Gharbi K."/>
            <person name="Hall N."/>
            <person name="Watson M."/>
            <person name="Adriaenssens E.M."/>
            <person name="Foster-Nyarko E."/>
            <person name="Jarju S."/>
            <person name="Secka A."/>
            <person name="Antonio M."/>
            <person name="Oren A."/>
            <person name="Chaudhuri R.R."/>
            <person name="La Ragione R."/>
            <person name="Hildebrand F."/>
            <person name="Pallen M.J."/>
        </authorList>
    </citation>
    <scope>NUCLEOTIDE SEQUENCE</scope>
    <source>
        <strain evidence="2">ChiGjej4B4-12881</strain>
    </source>
</reference>
<feature type="transmembrane region" description="Helical" evidence="1">
    <location>
        <begin position="108"/>
        <end position="132"/>
    </location>
</feature>
<feature type="transmembrane region" description="Helical" evidence="1">
    <location>
        <begin position="195"/>
        <end position="215"/>
    </location>
</feature>
<dbReference type="Proteomes" id="UP000886780">
    <property type="component" value="Unassembled WGS sequence"/>
</dbReference>
<organism evidence="2 3">
    <name type="scientific">Candidatus Lachnoclostridium stercoripullorum</name>
    <dbReference type="NCBI Taxonomy" id="2838635"/>
    <lineage>
        <taxon>Bacteria</taxon>
        <taxon>Bacillati</taxon>
        <taxon>Bacillota</taxon>
        <taxon>Clostridia</taxon>
        <taxon>Lachnospirales</taxon>
        <taxon>Lachnospiraceae</taxon>
    </lineage>
</organism>
<evidence type="ECO:0000313" key="2">
    <source>
        <dbReference type="EMBL" id="HIX52223.1"/>
    </source>
</evidence>
<dbReference type="Pfam" id="PF04474">
    <property type="entry name" value="DUF554"/>
    <property type="match status" value="1"/>
</dbReference>
<comment type="caution">
    <text evidence="2">The sequence shown here is derived from an EMBL/GenBank/DDBJ whole genome shotgun (WGS) entry which is preliminary data.</text>
</comment>
<feature type="transmembrane region" description="Helical" evidence="1">
    <location>
        <begin position="221"/>
        <end position="238"/>
    </location>
</feature>
<name>A0A9D2AW78_9FIRM</name>
<feature type="transmembrane region" description="Helical" evidence="1">
    <location>
        <begin position="6"/>
        <end position="23"/>
    </location>
</feature>
<dbReference type="InterPro" id="IPR007563">
    <property type="entry name" value="DUF554"/>
</dbReference>
<gene>
    <name evidence="2" type="ORF">IAA28_05410</name>
</gene>